<comment type="similarity">
    <text evidence="7">Belongs to the glycosyltransferase 87 family.</text>
</comment>
<comment type="caution">
    <text evidence="9">The sequence shown here is derived from an EMBL/GenBank/DDBJ whole genome shotgun (WGS) entry which is preliminary data.</text>
</comment>
<evidence type="ECO:0000256" key="3">
    <source>
        <dbReference type="ARBA" id="ARBA00022679"/>
    </source>
</evidence>
<dbReference type="Proteomes" id="UP000588586">
    <property type="component" value="Unassembled WGS sequence"/>
</dbReference>
<evidence type="ECO:0000256" key="6">
    <source>
        <dbReference type="ARBA" id="ARBA00023136"/>
    </source>
</evidence>
<dbReference type="GO" id="GO:0005886">
    <property type="term" value="C:plasma membrane"/>
    <property type="evidence" value="ECO:0007669"/>
    <property type="project" value="UniProtKB-SubCell"/>
</dbReference>
<evidence type="ECO:0000256" key="4">
    <source>
        <dbReference type="ARBA" id="ARBA00022692"/>
    </source>
</evidence>
<feature type="transmembrane region" description="Helical" evidence="8">
    <location>
        <begin position="44"/>
        <end position="66"/>
    </location>
</feature>
<name>A0A849HP10_9MICO</name>
<sequence>MPWSNVDLGVYLAGARAALTGDELYSVSVSNGHGGLLEFSYPPFAALCFAPLTALSTSCAGVLMAMMSLASLGVVAAVAARSVGIGARGTLLVVLVALTLEPVQRTLLFGQVNLILAALVMIDAFLLPRRWRGLLTGLAAGIKLTPAIFLMYFVLRRDWSSAGRLVVAAVGTVVAAWLVMPHDSARFWFEGLGSMSQFGPEVVLWGNQSLDALARRALQGSQAPGWARVAFVAPAALGLFLLTVHAAKAQLQSSQWLSAFTAVAIFGLLISPVSWTHHWVWVVPALVVMVQRRWWWGAGLTAGLFYVPPMWVLHSRPDDQQGYSPGELVISAAFVVWAVSWLVALGWGRRRVSVVDPAEMPPERSRFPRRRTAGRTTSERYRMCDDSL</sequence>
<reference evidence="9 10" key="1">
    <citation type="submission" date="2020-04" db="EMBL/GenBank/DDBJ databases">
        <title>Knoellia sp. isolate from air conditioner.</title>
        <authorList>
            <person name="Chea S."/>
            <person name="Kim D.-U."/>
        </authorList>
    </citation>
    <scope>NUCLEOTIDE SEQUENCE [LARGE SCALE GENOMIC DNA]</scope>
    <source>
        <strain evidence="9 10">DB2414S</strain>
    </source>
</reference>
<evidence type="ECO:0000313" key="9">
    <source>
        <dbReference type="EMBL" id="NNM46347.1"/>
    </source>
</evidence>
<evidence type="ECO:0000256" key="1">
    <source>
        <dbReference type="ARBA" id="ARBA00004651"/>
    </source>
</evidence>
<keyword evidence="4 8" id="KW-0812">Transmembrane</keyword>
<feature type="transmembrane region" description="Helical" evidence="8">
    <location>
        <begin position="106"/>
        <end position="127"/>
    </location>
</feature>
<feature type="transmembrane region" description="Helical" evidence="8">
    <location>
        <begin position="161"/>
        <end position="180"/>
    </location>
</feature>
<evidence type="ECO:0000313" key="10">
    <source>
        <dbReference type="Proteomes" id="UP000588586"/>
    </source>
</evidence>
<protein>
    <submittedName>
        <fullName evidence="9">DUF2029 domain-containing protein</fullName>
    </submittedName>
</protein>
<dbReference type="InterPro" id="IPR018584">
    <property type="entry name" value="GT87"/>
</dbReference>
<keyword evidence="6 8" id="KW-0472">Membrane</keyword>
<accession>A0A849HP10</accession>
<gene>
    <name evidence="9" type="ORF">HJG52_10050</name>
</gene>
<evidence type="ECO:0000256" key="8">
    <source>
        <dbReference type="SAM" id="Phobius"/>
    </source>
</evidence>
<comment type="subcellular location">
    <subcellularLocation>
        <location evidence="1">Cell membrane</location>
        <topology evidence="1">Multi-pass membrane protein</topology>
    </subcellularLocation>
</comment>
<proteinExistence type="inferred from homology"/>
<feature type="transmembrane region" description="Helical" evidence="8">
    <location>
        <begin position="294"/>
        <end position="313"/>
    </location>
</feature>
<dbReference type="Pfam" id="PF09594">
    <property type="entry name" value="GT87"/>
    <property type="match status" value="1"/>
</dbReference>
<dbReference type="AlphaFoldDB" id="A0A849HP10"/>
<evidence type="ECO:0000256" key="7">
    <source>
        <dbReference type="ARBA" id="ARBA00024033"/>
    </source>
</evidence>
<keyword evidence="2" id="KW-1003">Cell membrane</keyword>
<feature type="transmembrane region" description="Helical" evidence="8">
    <location>
        <begin position="134"/>
        <end position="155"/>
    </location>
</feature>
<keyword evidence="3" id="KW-0808">Transferase</keyword>
<organism evidence="9 10">
    <name type="scientific">Knoellia koreensis</name>
    <dbReference type="NCBI Taxonomy" id="2730921"/>
    <lineage>
        <taxon>Bacteria</taxon>
        <taxon>Bacillati</taxon>
        <taxon>Actinomycetota</taxon>
        <taxon>Actinomycetes</taxon>
        <taxon>Micrococcales</taxon>
        <taxon>Intrasporangiaceae</taxon>
        <taxon>Knoellia</taxon>
    </lineage>
</organism>
<keyword evidence="5 8" id="KW-1133">Transmembrane helix</keyword>
<dbReference type="GO" id="GO:0016758">
    <property type="term" value="F:hexosyltransferase activity"/>
    <property type="evidence" value="ECO:0007669"/>
    <property type="project" value="InterPro"/>
</dbReference>
<feature type="transmembrane region" description="Helical" evidence="8">
    <location>
        <begin position="78"/>
        <end position="100"/>
    </location>
</feature>
<feature type="transmembrane region" description="Helical" evidence="8">
    <location>
        <begin position="226"/>
        <end position="244"/>
    </location>
</feature>
<evidence type="ECO:0000256" key="2">
    <source>
        <dbReference type="ARBA" id="ARBA00022475"/>
    </source>
</evidence>
<evidence type="ECO:0000256" key="5">
    <source>
        <dbReference type="ARBA" id="ARBA00022989"/>
    </source>
</evidence>
<dbReference type="EMBL" id="JABEPQ010000002">
    <property type="protein sequence ID" value="NNM46347.1"/>
    <property type="molecule type" value="Genomic_DNA"/>
</dbReference>
<feature type="transmembrane region" description="Helical" evidence="8">
    <location>
        <begin position="256"/>
        <end position="274"/>
    </location>
</feature>
<keyword evidence="10" id="KW-1185">Reference proteome</keyword>
<feature type="transmembrane region" description="Helical" evidence="8">
    <location>
        <begin position="325"/>
        <end position="347"/>
    </location>
</feature>
<dbReference type="RefSeq" id="WP_171243459.1">
    <property type="nucleotide sequence ID" value="NZ_JABEPQ010000002.1"/>
</dbReference>